<name>A0A174WGK6_9BACE</name>
<evidence type="ECO:0000313" key="12">
    <source>
        <dbReference type="Proteomes" id="UP000095657"/>
    </source>
</evidence>
<sequence length="541" mass="60277">MKRINKFALFILGALSFASCSDINDIESEGYRITGEQIDDATSVIPSRVEAKIAGMYSSMGTVCAAFPSDTRDDDGGYPTVCLSQDLNGPDMICANNGYNWFSVSSEYSDRYATYANPFARYAIFYNQIKAANDIILSIDPATASETEKYYLGQAKAVRAFDYLCLAPYYQFRYATSKDLPCVPLITEETTNFVNNPRATVGKVYEQIISDLNSAIDLLEGYNRQGDKTRIDQQVAYGLRARAHLYMGMWQEAYNDADKAMEGYTPYTKEEVSKPAFYDISDHNWMWGINVSVPMVNKNAYATPAGQLGSFSSYAYTAGVAMYKTINSLLYKKISTSDVRKQWWVDENLKSDALSGLSWGSAIGNDISTLEIEDVKMKFIKYTNVKFGMKSGIGSSNNDNDWCIMRAEEMILIKAEALAQQNDEGNAAKELKVLLDERDASWNKSSVTVDDVWLQRRIELWGEGFSMADIMRLGKPVVRFQGSDKGNWPDAFCFNIAADDPWLLLRIPQKESNNNAGIVNNTGGNLPVAGQNPNLKDGATD</sequence>
<dbReference type="InterPro" id="IPR012944">
    <property type="entry name" value="SusD_RagB_dom"/>
</dbReference>
<evidence type="ECO:0000256" key="7">
    <source>
        <dbReference type="SAM" id="SignalP"/>
    </source>
</evidence>
<dbReference type="Pfam" id="PF07980">
    <property type="entry name" value="SusD_RagB"/>
    <property type="match status" value="1"/>
</dbReference>
<dbReference type="AlphaFoldDB" id="A0A174WGK6"/>
<dbReference type="PROSITE" id="PS51257">
    <property type="entry name" value="PROKAR_LIPOPROTEIN"/>
    <property type="match status" value="1"/>
</dbReference>
<accession>A0A174WGK6</accession>
<feature type="signal peptide" evidence="7">
    <location>
        <begin position="1"/>
        <end position="21"/>
    </location>
</feature>
<dbReference type="GO" id="GO:0009279">
    <property type="term" value="C:cell outer membrane"/>
    <property type="evidence" value="ECO:0007669"/>
    <property type="project" value="UniProtKB-SubCell"/>
</dbReference>
<proteinExistence type="inferred from homology"/>
<dbReference type="InterPro" id="IPR033985">
    <property type="entry name" value="SusD-like_N"/>
</dbReference>
<dbReference type="EMBL" id="CZBL01000014">
    <property type="protein sequence ID" value="CUQ42269.1"/>
    <property type="molecule type" value="Genomic_DNA"/>
</dbReference>
<evidence type="ECO:0000256" key="6">
    <source>
        <dbReference type="SAM" id="MobiDB-lite"/>
    </source>
</evidence>
<gene>
    <name evidence="10" type="ORF">ERS852494_03271</name>
    <name evidence="11" type="ORF">ERS852558_03213</name>
</gene>
<dbReference type="InterPro" id="IPR011990">
    <property type="entry name" value="TPR-like_helical_dom_sf"/>
</dbReference>
<feature type="chain" id="PRO_5014253011" evidence="7">
    <location>
        <begin position="22"/>
        <end position="541"/>
    </location>
</feature>
<keyword evidence="3 7" id="KW-0732">Signal</keyword>
<dbReference type="Proteomes" id="UP000095657">
    <property type="component" value="Unassembled WGS sequence"/>
</dbReference>
<feature type="region of interest" description="Disordered" evidence="6">
    <location>
        <begin position="516"/>
        <end position="541"/>
    </location>
</feature>
<protein>
    <submittedName>
        <fullName evidence="11">RagB/SusD domain-containing protein</fullName>
    </submittedName>
</protein>
<keyword evidence="5" id="KW-0998">Cell outer membrane</keyword>
<evidence type="ECO:0000259" key="9">
    <source>
        <dbReference type="Pfam" id="PF14322"/>
    </source>
</evidence>
<evidence type="ECO:0000256" key="2">
    <source>
        <dbReference type="ARBA" id="ARBA00006275"/>
    </source>
</evidence>
<organism evidence="11 13">
    <name type="scientific">Bacteroides caccae</name>
    <dbReference type="NCBI Taxonomy" id="47678"/>
    <lineage>
        <taxon>Bacteria</taxon>
        <taxon>Pseudomonadati</taxon>
        <taxon>Bacteroidota</taxon>
        <taxon>Bacteroidia</taxon>
        <taxon>Bacteroidales</taxon>
        <taxon>Bacteroidaceae</taxon>
        <taxon>Bacteroides</taxon>
    </lineage>
</organism>
<dbReference type="Proteomes" id="UP000095725">
    <property type="component" value="Unassembled WGS sequence"/>
</dbReference>
<evidence type="ECO:0000313" key="10">
    <source>
        <dbReference type="EMBL" id="CUP86645.1"/>
    </source>
</evidence>
<dbReference type="SUPFAM" id="SSF48452">
    <property type="entry name" value="TPR-like"/>
    <property type="match status" value="1"/>
</dbReference>
<dbReference type="EMBL" id="CZAI01000008">
    <property type="protein sequence ID" value="CUP86645.1"/>
    <property type="molecule type" value="Genomic_DNA"/>
</dbReference>
<dbReference type="STRING" id="47678.ERS852494_03271"/>
<feature type="domain" description="RagB/SusD" evidence="8">
    <location>
        <begin position="377"/>
        <end position="523"/>
    </location>
</feature>
<evidence type="ECO:0000313" key="11">
    <source>
        <dbReference type="EMBL" id="CUQ42269.1"/>
    </source>
</evidence>
<evidence type="ECO:0000313" key="13">
    <source>
        <dbReference type="Proteomes" id="UP000095725"/>
    </source>
</evidence>
<evidence type="ECO:0000256" key="4">
    <source>
        <dbReference type="ARBA" id="ARBA00023136"/>
    </source>
</evidence>
<evidence type="ECO:0000259" key="8">
    <source>
        <dbReference type="Pfam" id="PF07980"/>
    </source>
</evidence>
<reference evidence="12 13" key="1">
    <citation type="submission" date="2015-09" db="EMBL/GenBank/DDBJ databases">
        <authorList>
            <consortium name="Pathogen Informatics"/>
        </authorList>
    </citation>
    <scope>NUCLEOTIDE SEQUENCE [LARGE SCALE GENOMIC DNA]</scope>
    <source>
        <strain evidence="10 12">2789STDY5834880</strain>
        <strain evidence="11 13">2789STDY5834946</strain>
    </source>
</reference>
<comment type="subcellular location">
    <subcellularLocation>
        <location evidence="1">Cell outer membrane</location>
    </subcellularLocation>
</comment>
<evidence type="ECO:0000256" key="5">
    <source>
        <dbReference type="ARBA" id="ARBA00023237"/>
    </source>
</evidence>
<comment type="similarity">
    <text evidence="2">Belongs to the SusD family.</text>
</comment>
<dbReference type="Gene3D" id="1.25.40.390">
    <property type="match status" value="1"/>
</dbReference>
<evidence type="ECO:0000256" key="3">
    <source>
        <dbReference type="ARBA" id="ARBA00022729"/>
    </source>
</evidence>
<evidence type="ECO:0000256" key="1">
    <source>
        <dbReference type="ARBA" id="ARBA00004442"/>
    </source>
</evidence>
<dbReference type="RefSeq" id="WP_055173062.1">
    <property type="nucleotide sequence ID" value="NZ_CP081920.1"/>
</dbReference>
<dbReference type="Pfam" id="PF14322">
    <property type="entry name" value="SusD-like_3"/>
    <property type="match status" value="1"/>
</dbReference>
<feature type="domain" description="SusD-like N-terminal" evidence="9">
    <location>
        <begin position="102"/>
        <end position="245"/>
    </location>
</feature>
<keyword evidence="4" id="KW-0472">Membrane</keyword>